<organism evidence="7 8">
    <name type="scientific">Ectopseudomonas oleovorans</name>
    <name type="common">Pseudomonas oleovorans</name>
    <dbReference type="NCBI Taxonomy" id="301"/>
    <lineage>
        <taxon>Bacteria</taxon>
        <taxon>Pseudomonadati</taxon>
        <taxon>Pseudomonadota</taxon>
        <taxon>Gammaproteobacteria</taxon>
        <taxon>Pseudomonadales</taxon>
        <taxon>Pseudomonadaceae</taxon>
        <taxon>Ectopseudomonas</taxon>
    </lineage>
</organism>
<name>A0A379K479_ECTOL</name>
<feature type="transmembrane region" description="Helical" evidence="6">
    <location>
        <begin position="250"/>
        <end position="268"/>
    </location>
</feature>
<proteinExistence type="predicted"/>
<feature type="transmembrane region" description="Helical" evidence="6">
    <location>
        <begin position="122"/>
        <end position="142"/>
    </location>
</feature>
<dbReference type="Proteomes" id="UP000254084">
    <property type="component" value="Unassembled WGS sequence"/>
</dbReference>
<evidence type="ECO:0000313" key="8">
    <source>
        <dbReference type="Proteomes" id="UP000254084"/>
    </source>
</evidence>
<dbReference type="PANTHER" id="PTHR43370:SF2">
    <property type="entry name" value="ABC TRANSPORTER PERMEASE PROTEIN"/>
    <property type="match status" value="1"/>
</dbReference>
<feature type="transmembrane region" description="Helical" evidence="6">
    <location>
        <begin position="220"/>
        <end position="238"/>
    </location>
</feature>
<evidence type="ECO:0000313" key="7">
    <source>
        <dbReference type="EMBL" id="SUD58901.1"/>
    </source>
</evidence>
<feature type="transmembrane region" description="Helical" evidence="6">
    <location>
        <begin position="38"/>
        <end position="59"/>
    </location>
</feature>
<dbReference type="PANTHER" id="PTHR43370">
    <property type="entry name" value="SUGAR ABC TRANSPORTER INTEGRAL MEMBRANE PROTEIN-RELATED"/>
    <property type="match status" value="1"/>
</dbReference>
<dbReference type="CDD" id="cd06580">
    <property type="entry name" value="TM_PBP1_transp_TpRbsC_like"/>
    <property type="match status" value="1"/>
</dbReference>
<evidence type="ECO:0000256" key="3">
    <source>
        <dbReference type="ARBA" id="ARBA00022692"/>
    </source>
</evidence>
<evidence type="ECO:0000256" key="2">
    <source>
        <dbReference type="ARBA" id="ARBA00022475"/>
    </source>
</evidence>
<evidence type="ECO:0000256" key="4">
    <source>
        <dbReference type="ARBA" id="ARBA00022989"/>
    </source>
</evidence>
<feature type="transmembrane region" description="Helical" evidence="6">
    <location>
        <begin position="275"/>
        <end position="292"/>
    </location>
</feature>
<accession>A0A379K479</accession>
<keyword evidence="2" id="KW-1003">Cell membrane</keyword>
<feature type="transmembrane region" description="Helical" evidence="6">
    <location>
        <begin position="94"/>
        <end position="115"/>
    </location>
</feature>
<dbReference type="GO" id="GO:0022857">
    <property type="term" value="F:transmembrane transporter activity"/>
    <property type="evidence" value="ECO:0007669"/>
    <property type="project" value="InterPro"/>
</dbReference>
<keyword evidence="3 6" id="KW-0812">Transmembrane</keyword>
<dbReference type="InterPro" id="IPR001851">
    <property type="entry name" value="ABC_transp_permease"/>
</dbReference>
<keyword evidence="5 6" id="KW-0472">Membrane</keyword>
<dbReference type="GO" id="GO:0005886">
    <property type="term" value="C:plasma membrane"/>
    <property type="evidence" value="ECO:0007669"/>
    <property type="project" value="UniProtKB-SubCell"/>
</dbReference>
<evidence type="ECO:0000256" key="6">
    <source>
        <dbReference type="SAM" id="Phobius"/>
    </source>
</evidence>
<keyword evidence="4 6" id="KW-1133">Transmembrane helix</keyword>
<reference evidence="7 8" key="1">
    <citation type="submission" date="2018-06" db="EMBL/GenBank/DDBJ databases">
        <authorList>
            <consortium name="Pathogen Informatics"/>
            <person name="Doyle S."/>
        </authorList>
    </citation>
    <scope>NUCLEOTIDE SEQUENCE [LARGE SCALE GENOMIC DNA]</scope>
    <source>
        <strain evidence="7 8">NCTC10860</strain>
    </source>
</reference>
<gene>
    <name evidence="7" type="ORF">NCTC10860_01156</name>
</gene>
<protein>
    <submittedName>
        <fullName evidence="7">ABC transporter permease</fullName>
    </submittedName>
</protein>
<feature type="transmembrane region" description="Helical" evidence="6">
    <location>
        <begin position="298"/>
        <end position="314"/>
    </location>
</feature>
<evidence type="ECO:0000256" key="5">
    <source>
        <dbReference type="ARBA" id="ARBA00023136"/>
    </source>
</evidence>
<sequence>MLAILDDTDREQELGVSHPAYKAIRKGIPMDLDLLTNIFYAMVRTGTPLLLVALGELVCEKSGVLNLGQEGMMLFGAVIGFIVAFSTGSLWLGVLLAMAAGMLLSLLFAAVALGFNANQVATGLALTIFGVGLSTFVGAAWVGKPLSGFEPIVIPLLSDIPLIGRMLFAQDVLIYLSFALFALVAWVLLKSRIGLIIQAVGENPDAASAMGLPVLRVRTLAVLFGGAMAGLAGGYLSLAYTPMWAENMTAGRGWIALALVVFASWRVLRVLLGAYLFGLASILHLVAQGIGLSIPSNLLAMLPYVATIVVLVLLSRDAIKTRLYAPVSLGQPWQPGH</sequence>
<dbReference type="AlphaFoldDB" id="A0A379K479"/>
<feature type="transmembrane region" description="Helical" evidence="6">
    <location>
        <begin position="162"/>
        <end position="189"/>
    </location>
</feature>
<dbReference type="EMBL" id="UGUW01000004">
    <property type="protein sequence ID" value="SUD58901.1"/>
    <property type="molecule type" value="Genomic_DNA"/>
</dbReference>
<evidence type="ECO:0000256" key="1">
    <source>
        <dbReference type="ARBA" id="ARBA00004429"/>
    </source>
</evidence>
<comment type="subcellular location">
    <subcellularLocation>
        <location evidence="1">Cell inner membrane</location>
        <topology evidence="1">Multi-pass membrane protein</topology>
    </subcellularLocation>
</comment>
<dbReference type="Pfam" id="PF02653">
    <property type="entry name" value="BPD_transp_2"/>
    <property type="match status" value="1"/>
</dbReference>
<feature type="transmembrane region" description="Helical" evidence="6">
    <location>
        <begin position="71"/>
        <end position="88"/>
    </location>
</feature>